<reference evidence="8" key="1">
    <citation type="journal article" date="2019" name="Int. J. Syst. Evol. Microbiol.">
        <title>The Global Catalogue of Microorganisms (GCM) 10K type strain sequencing project: providing services to taxonomists for standard genome sequencing and annotation.</title>
        <authorList>
            <consortium name="The Broad Institute Genomics Platform"/>
            <consortium name="The Broad Institute Genome Sequencing Center for Infectious Disease"/>
            <person name="Wu L."/>
            <person name="Ma J."/>
        </authorList>
    </citation>
    <scope>NUCLEOTIDE SEQUENCE [LARGE SCALE GENOMIC DNA]</scope>
    <source>
        <strain evidence="8">CGMCC 1.7064</strain>
    </source>
</reference>
<accession>A0ABQ2M1I2</accession>
<dbReference type="SFLD" id="SFLDS00001">
    <property type="entry name" value="Enolase"/>
    <property type="match status" value="1"/>
</dbReference>
<dbReference type="NCBIfam" id="NF002782">
    <property type="entry name" value="PRK02901.1"/>
    <property type="match status" value="1"/>
</dbReference>
<feature type="binding site" evidence="4">
    <location>
        <position position="172"/>
    </location>
    <ligand>
        <name>Mg(2+)</name>
        <dbReference type="ChEBI" id="CHEBI:18420"/>
    </ligand>
</feature>
<sequence length="373" mass="38912">MTESSNRHRDPLGSRSSVGAHAEIPPLLDGTRLPEVGELLEGAVVVAQPMHTRFRGVTVREAMLLHGPAGWAEFSPFAEYGPEESARWLAAAIEAGWQGWPTPVRDWVPVNATVPAVPAADVGRVLDSFGEVPAVKVKVAESGRTGPEGVAEDVARVAEVRRLRPGAALRIDANQGWDHATALAALQRLAEHGLEYAEQPVAGIEGLARLREALHAAGTPVRIAADESVRRETDPLAVARAGAADLVVVKVQPLGGVRRALGIVGAAGLDAVVSSALDTSVGIAAGVALAASLPALPYACGLGTVALFTEDVVVPRWLPDAGRLASCVSGASGASRARPVPDPAALARLRADEGRQQWWRQRLVQAHGVLSAT</sequence>
<proteinExistence type="inferred from homology"/>
<dbReference type="EMBL" id="BMLQ01000005">
    <property type="protein sequence ID" value="GGO45756.1"/>
    <property type="molecule type" value="Genomic_DNA"/>
</dbReference>
<dbReference type="Pfam" id="PF18374">
    <property type="entry name" value="Enolase_like_N"/>
    <property type="match status" value="1"/>
</dbReference>
<feature type="domain" description="Mandelate racemase/muconate lactonizing enzyme C-terminal" evidence="6">
    <location>
        <begin position="119"/>
        <end position="217"/>
    </location>
</feature>
<feature type="compositionally biased region" description="Basic and acidic residues" evidence="5">
    <location>
        <begin position="1"/>
        <end position="12"/>
    </location>
</feature>
<dbReference type="InterPro" id="IPR013342">
    <property type="entry name" value="Mandelate_racemase_C"/>
</dbReference>
<dbReference type="SUPFAM" id="SSF51604">
    <property type="entry name" value="Enolase C-terminal domain-like"/>
    <property type="match status" value="1"/>
</dbReference>
<keyword evidence="1 4" id="KW-0479">Metal-binding</keyword>
<comment type="caution">
    <text evidence="7">The sequence shown here is derived from an EMBL/GenBank/DDBJ whole genome shotgun (WGS) entry which is preliminary data.</text>
</comment>
<evidence type="ECO:0000256" key="2">
    <source>
        <dbReference type="ARBA" id="ARBA00022842"/>
    </source>
</evidence>
<dbReference type="SMART" id="SM00922">
    <property type="entry name" value="MR_MLE"/>
    <property type="match status" value="1"/>
</dbReference>
<feature type="region of interest" description="Disordered" evidence="5">
    <location>
        <begin position="1"/>
        <end position="23"/>
    </location>
</feature>
<evidence type="ECO:0000256" key="1">
    <source>
        <dbReference type="ARBA" id="ARBA00022723"/>
    </source>
</evidence>
<keyword evidence="2 4" id="KW-0460">Magnesium</keyword>
<comment type="function">
    <text evidence="4">Converts 2-succinyl-6-hydroxy-2,4-cyclohexadiene-1-carboxylate (SHCHC) to 2-succinylbenzoate (OSB).</text>
</comment>
<evidence type="ECO:0000313" key="7">
    <source>
        <dbReference type="EMBL" id="GGO45756.1"/>
    </source>
</evidence>
<comment type="pathway">
    <text evidence="4">Quinol/quinone metabolism; menaquinone biosynthesis.</text>
</comment>
<evidence type="ECO:0000256" key="5">
    <source>
        <dbReference type="SAM" id="MobiDB-lite"/>
    </source>
</evidence>
<dbReference type="CDD" id="cd03320">
    <property type="entry name" value="OSBS"/>
    <property type="match status" value="1"/>
</dbReference>
<dbReference type="Proteomes" id="UP000642509">
    <property type="component" value="Unassembled WGS sequence"/>
</dbReference>
<dbReference type="Gene3D" id="3.20.20.120">
    <property type="entry name" value="Enolase-like C-terminal domain"/>
    <property type="match status" value="1"/>
</dbReference>
<feature type="active site" description="Proton acceptor" evidence="4">
    <location>
        <position position="250"/>
    </location>
</feature>
<evidence type="ECO:0000313" key="8">
    <source>
        <dbReference type="Proteomes" id="UP000642509"/>
    </source>
</evidence>
<name>A0ABQ2M1I2_9MICC</name>
<dbReference type="Gene3D" id="3.30.390.10">
    <property type="entry name" value="Enolase-like, N-terminal domain"/>
    <property type="match status" value="1"/>
</dbReference>
<keyword evidence="8" id="KW-1185">Reference proteome</keyword>
<dbReference type="HAMAP" id="MF_00470">
    <property type="entry name" value="MenC_1"/>
    <property type="match status" value="1"/>
</dbReference>
<dbReference type="PANTHER" id="PTHR48073">
    <property type="entry name" value="O-SUCCINYLBENZOATE SYNTHASE-RELATED"/>
    <property type="match status" value="1"/>
</dbReference>
<comment type="pathway">
    <text evidence="4">Quinol/quinone metabolism; 1,4-dihydroxy-2-naphthoate biosynthesis; 1,4-dihydroxy-2-naphthoate from chorismate: step 4/7.</text>
</comment>
<dbReference type="InterPro" id="IPR029017">
    <property type="entry name" value="Enolase-like_N"/>
</dbReference>
<dbReference type="InterPro" id="IPR029065">
    <property type="entry name" value="Enolase_C-like"/>
</dbReference>
<organism evidence="7 8">
    <name type="scientific">Citricoccus zhacaiensis</name>
    <dbReference type="NCBI Taxonomy" id="489142"/>
    <lineage>
        <taxon>Bacteria</taxon>
        <taxon>Bacillati</taxon>
        <taxon>Actinomycetota</taxon>
        <taxon>Actinomycetes</taxon>
        <taxon>Micrococcales</taxon>
        <taxon>Micrococcaceae</taxon>
        <taxon>Citricoccus</taxon>
    </lineage>
</organism>
<comment type="catalytic activity">
    <reaction evidence="4">
        <text>(1R,6R)-6-hydroxy-2-succinyl-cyclohexa-2,4-diene-1-carboxylate = 2-succinylbenzoate + H2O</text>
        <dbReference type="Rhea" id="RHEA:10196"/>
        <dbReference type="ChEBI" id="CHEBI:15377"/>
        <dbReference type="ChEBI" id="CHEBI:18325"/>
        <dbReference type="ChEBI" id="CHEBI:58689"/>
        <dbReference type="EC" id="4.2.1.113"/>
    </reaction>
</comment>
<keyword evidence="4" id="KW-0474">Menaquinone biosynthesis</keyword>
<feature type="active site" description="Proton donor" evidence="4">
    <location>
        <position position="138"/>
    </location>
</feature>
<dbReference type="SFLD" id="SFLDF00009">
    <property type="entry name" value="o-succinylbenzoate_synthase"/>
    <property type="match status" value="1"/>
</dbReference>
<dbReference type="Pfam" id="PF13378">
    <property type="entry name" value="MR_MLE_C"/>
    <property type="match status" value="1"/>
</dbReference>
<comment type="similarity">
    <text evidence="4">Belongs to the mandelate racemase/muconate lactonizing enzyme family. MenC type 1 subfamily.</text>
</comment>
<evidence type="ECO:0000256" key="3">
    <source>
        <dbReference type="ARBA" id="ARBA00023239"/>
    </source>
</evidence>
<gene>
    <name evidence="4 7" type="primary">menC</name>
    <name evidence="7" type="ORF">GCM10010977_19170</name>
</gene>
<evidence type="ECO:0000259" key="6">
    <source>
        <dbReference type="SMART" id="SM00922"/>
    </source>
</evidence>
<dbReference type="InterPro" id="IPR036849">
    <property type="entry name" value="Enolase-like_C_sf"/>
</dbReference>
<feature type="binding site" evidence="4">
    <location>
        <position position="226"/>
    </location>
    <ligand>
        <name>Mg(2+)</name>
        <dbReference type="ChEBI" id="CHEBI:18420"/>
    </ligand>
</feature>
<dbReference type="InterPro" id="IPR010196">
    <property type="entry name" value="OSB_synthase_MenC1"/>
</dbReference>
<dbReference type="SFLD" id="SFLDG00180">
    <property type="entry name" value="muconate_cycloisomerase"/>
    <property type="match status" value="1"/>
</dbReference>
<protein>
    <recommendedName>
        <fullName evidence="4">o-succinylbenzoate synthase</fullName>
        <shortName evidence="4">OSB synthase</shortName>
        <shortName evidence="4">OSBS</shortName>
        <ecNumber evidence="4">4.2.1.113</ecNumber>
    </recommendedName>
    <alternativeName>
        <fullName evidence="4">4-(2'-carboxyphenyl)-4-oxybutyric acid synthase</fullName>
    </alternativeName>
    <alternativeName>
        <fullName evidence="4">o-succinylbenzoic acid synthase</fullName>
    </alternativeName>
</protein>
<comment type="cofactor">
    <cofactor evidence="4">
        <name>a divalent metal cation</name>
        <dbReference type="ChEBI" id="CHEBI:60240"/>
    </cofactor>
</comment>
<keyword evidence="3 4" id="KW-0456">Lyase</keyword>
<dbReference type="PANTHER" id="PTHR48073:SF2">
    <property type="entry name" value="O-SUCCINYLBENZOATE SYNTHASE"/>
    <property type="match status" value="1"/>
</dbReference>
<feature type="binding site" evidence="4">
    <location>
        <position position="198"/>
    </location>
    <ligand>
        <name>Mg(2+)</name>
        <dbReference type="ChEBI" id="CHEBI:18420"/>
    </ligand>
</feature>
<dbReference type="EC" id="4.2.1.113" evidence="4"/>
<evidence type="ECO:0000256" key="4">
    <source>
        <dbReference type="HAMAP-Rule" id="MF_00470"/>
    </source>
</evidence>